<dbReference type="Pfam" id="PF23793">
    <property type="entry name" value="LysC"/>
    <property type="match status" value="1"/>
</dbReference>
<protein>
    <recommendedName>
        <fullName evidence="3">Lytic protein Rz1, bacteriophage protein</fullName>
    </recommendedName>
</protein>
<name>A0ABX4ZSK1_9PAST</name>
<dbReference type="EMBL" id="PQVI01000086">
    <property type="protein sequence ID" value="POY42230.1"/>
    <property type="molecule type" value="Genomic_DNA"/>
</dbReference>
<evidence type="ECO:0008006" key="3">
    <source>
        <dbReference type="Google" id="ProtNLM"/>
    </source>
</evidence>
<evidence type="ECO:0000313" key="2">
    <source>
        <dbReference type="Proteomes" id="UP000237229"/>
    </source>
</evidence>
<gene>
    <name evidence="1" type="ORF">C3Z13_06870</name>
</gene>
<dbReference type="Proteomes" id="UP000237229">
    <property type="component" value="Unassembled WGS sequence"/>
</dbReference>
<dbReference type="InterPro" id="IPR058979">
    <property type="entry name" value="LysC-like"/>
</dbReference>
<keyword evidence="2" id="KW-1185">Reference proteome</keyword>
<accession>A0ABX4ZSK1</accession>
<dbReference type="RefSeq" id="WP_103855436.1">
    <property type="nucleotide sequence ID" value="NZ_CBCSDH010000011.1"/>
</dbReference>
<proteinExistence type="predicted"/>
<reference evidence="1 2" key="1">
    <citation type="submission" date="2018-02" db="EMBL/GenBank/DDBJ databases">
        <title>Classification genera of Pasteurellaceae by whole genome sequence comparison.</title>
        <authorList>
            <person name="Christensen H."/>
        </authorList>
    </citation>
    <scope>NUCLEOTIDE SEQUENCE [LARGE SCALE GENOMIC DNA]</scope>
    <source>
        <strain evidence="1 2">20186H4H1</strain>
    </source>
</reference>
<organism evidence="1 2">
    <name type="scientific">Avibacterium endocarditidis</name>
    <dbReference type="NCBI Taxonomy" id="380674"/>
    <lineage>
        <taxon>Bacteria</taxon>
        <taxon>Pseudomonadati</taxon>
        <taxon>Pseudomonadota</taxon>
        <taxon>Gammaproteobacteria</taxon>
        <taxon>Pasteurellales</taxon>
        <taxon>Pasteurellaceae</taxon>
        <taxon>Avibacterium</taxon>
    </lineage>
</organism>
<evidence type="ECO:0000313" key="1">
    <source>
        <dbReference type="EMBL" id="POY42230.1"/>
    </source>
</evidence>
<sequence>MTLLSGCAKSVIKTEPILPPSIYLIPCQQTAFQGSTYGEAIVYLRIVQKEREICAGRLSGVIEWSKLNGNAL</sequence>
<comment type="caution">
    <text evidence="1">The sequence shown here is derived from an EMBL/GenBank/DDBJ whole genome shotgun (WGS) entry which is preliminary data.</text>
</comment>